<dbReference type="GO" id="GO:0016491">
    <property type="term" value="F:oxidoreductase activity"/>
    <property type="evidence" value="ECO:0007669"/>
    <property type="project" value="UniProtKB-KW"/>
</dbReference>
<protein>
    <submittedName>
        <fullName evidence="5">Alcohol dehydrogenase GroES domain protein</fullName>
    </submittedName>
</protein>
<dbReference type="HOGENOM" id="CLU_026673_11_5_11"/>
<dbReference type="SUPFAM" id="SSF50129">
    <property type="entry name" value="GroES-like"/>
    <property type="match status" value="1"/>
</dbReference>
<dbReference type="InParanoid" id="E3J8A7"/>
<evidence type="ECO:0000259" key="4">
    <source>
        <dbReference type="Pfam" id="PF08240"/>
    </source>
</evidence>
<sequence length="310" mass="32382">MKAVRNAPPGVEVVEVEEPTGDGELVKVAAVSICASDFLYLRYGSRQIAGHEIAGVLGDGTPVAVEAITGCGHCEHCEDGNYQFCANLLETALGMTAPGGMCEYFRAPRRALLTLPAGLAVRNACLVEPGSVAWHACRLGGVGPGSRVAVVGAGAIGILAAAAAQALGAVEVAVEARHPHQHAARERLGAGEPRGLYDVVIETGGSEAALHRAIELARQRGTVVYVGIFEDTALPHSKLALKEVALRPSLGYSGSPDGRREFAEVADLLVARPELPELLITGRYPIDDAPAAFEAARDRSKGTFRVVVEP</sequence>
<dbReference type="PANTHER" id="PTHR43401:SF2">
    <property type="entry name" value="L-THREONINE 3-DEHYDROGENASE"/>
    <property type="match status" value="1"/>
</dbReference>
<feature type="domain" description="Alcohol dehydrogenase-like C-terminal" evidence="3">
    <location>
        <begin position="196"/>
        <end position="269"/>
    </location>
</feature>
<dbReference type="Proteomes" id="UP000002484">
    <property type="component" value="Chromosome"/>
</dbReference>
<dbReference type="InterPro" id="IPR013154">
    <property type="entry name" value="ADH-like_N"/>
</dbReference>
<dbReference type="Pfam" id="PF00107">
    <property type="entry name" value="ADH_zinc_N"/>
    <property type="match status" value="1"/>
</dbReference>
<gene>
    <name evidence="5" type="ordered locus">FraEuI1c_5312</name>
</gene>
<evidence type="ECO:0000259" key="3">
    <source>
        <dbReference type="Pfam" id="PF00107"/>
    </source>
</evidence>
<keyword evidence="2" id="KW-0560">Oxidoreductase</keyword>
<dbReference type="InterPro" id="IPR011032">
    <property type="entry name" value="GroES-like_sf"/>
</dbReference>
<dbReference type="Gene3D" id="3.40.50.720">
    <property type="entry name" value="NAD(P)-binding Rossmann-like Domain"/>
    <property type="match status" value="1"/>
</dbReference>
<dbReference type="AlphaFoldDB" id="E3J8A7"/>
<dbReference type="STRING" id="298654.FraEuI1c_5312"/>
<comment type="cofactor">
    <cofactor evidence="1">
        <name>Zn(2+)</name>
        <dbReference type="ChEBI" id="CHEBI:29105"/>
    </cofactor>
</comment>
<evidence type="ECO:0000256" key="1">
    <source>
        <dbReference type="ARBA" id="ARBA00001947"/>
    </source>
</evidence>
<evidence type="ECO:0000313" key="6">
    <source>
        <dbReference type="Proteomes" id="UP000002484"/>
    </source>
</evidence>
<dbReference type="InterPro" id="IPR036291">
    <property type="entry name" value="NAD(P)-bd_dom_sf"/>
</dbReference>
<dbReference type="OrthoDB" id="9797931at2"/>
<feature type="domain" description="Alcohol dehydrogenase-like N-terminal" evidence="4">
    <location>
        <begin position="25"/>
        <end position="116"/>
    </location>
</feature>
<evidence type="ECO:0000313" key="5">
    <source>
        <dbReference type="EMBL" id="ADP83300.1"/>
    </source>
</evidence>
<reference evidence="5 6" key="1">
    <citation type="submission" date="2010-10" db="EMBL/GenBank/DDBJ databases">
        <title>Complete sequence of Frankia sp. EuI1c.</title>
        <authorList>
            <consortium name="US DOE Joint Genome Institute"/>
            <person name="Lucas S."/>
            <person name="Copeland A."/>
            <person name="Lapidus A."/>
            <person name="Cheng J.-F."/>
            <person name="Bruce D."/>
            <person name="Goodwin L."/>
            <person name="Pitluck S."/>
            <person name="Chertkov O."/>
            <person name="Detter J.C."/>
            <person name="Han C."/>
            <person name="Tapia R."/>
            <person name="Land M."/>
            <person name="Hauser L."/>
            <person name="Jeffries C."/>
            <person name="Kyrpides N."/>
            <person name="Ivanova N."/>
            <person name="Mikhailova N."/>
            <person name="Beauchemin N."/>
            <person name="Sen A."/>
            <person name="Sur S.A."/>
            <person name="Gtari M."/>
            <person name="Wall L."/>
            <person name="Tisa L."/>
            <person name="Woyke T."/>
        </authorList>
    </citation>
    <scope>NUCLEOTIDE SEQUENCE [LARGE SCALE GENOMIC DNA]</scope>
    <source>
        <strain evidence="6">DSM 45817 / CECT 9037 / EuI1c</strain>
    </source>
</reference>
<evidence type="ECO:0000256" key="2">
    <source>
        <dbReference type="ARBA" id="ARBA00023002"/>
    </source>
</evidence>
<dbReference type="SUPFAM" id="SSF51735">
    <property type="entry name" value="NAD(P)-binding Rossmann-fold domains"/>
    <property type="match status" value="1"/>
</dbReference>
<dbReference type="EMBL" id="CP002299">
    <property type="protein sequence ID" value="ADP83300.1"/>
    <property type="molecule type" value="Genomic_DNA"/>
</dbReference>
<keyword evidence="6" id="KW-1185">Reference proteome</keyword>
<organism evidence="5 6">
    <name type="scientific">Pseudofrankia inefficax (strain DSM 45817 / CECT 9037 / DDB 130130 / EuI1c)</name>
    <name type="common">Frankia inefficax</name>
    <dbReference type="NCBI Taxonomy" id="298654"/>
    <lineage>
        <taxon>Bacteria</taxon>
        <taxon>Bacillati</taxon>
        <taxon>Actinomycetota</taxon>
        <taxon>Actinomycetes</taxon>
        <taxon>Frankiales</taxon>
        <taxon>Frankiaceae</taxon>
        <taxon>Pseudofrankia</taxon>
    </lineage>
</organism>
<dbReference type="Gene3D" id="3.90.180.10">
    <property type="entry name" value="Medium-chain alcohol dehydrogenases, catalytic domain"/>
    <property type="match status" value="1"/>
</dbReference>
<dbReference type="InterPro" id="IPR013149">
    <property type="entry name" value="ADH-like_C"/>
</dbReference>
<dbReference type="KEGG" id="fri:FraEuI1c_5312"/>
<dbReference type="Pfam" id="PF08240">
    <property type="entry name" value="ADH_N"/>
    <property type="match status" value="1"/>
</dbReference>
<accession>E3J8A7</accession>
<dbReference type="eggNOG" id="COG1063">
    <property type="taxonomic scope" value="Bacteria"/>
</dbReference>
<dbReference type="PANTHER" id="PTHR43401">
    <property type="entry name" value="L-THREONINE 3-DEHYDROGENASE"/>
    <property type="match status" value="1"/>
</dbReference>
<dbReference type="InterPro" id="IPR050129">
    <property type="entry name" value="Zn_alcohol_dh"/>
</dbReference>
<name>E3J8A7_PSEI1</name>
<proteinExistence type="predicted"/>
<dbReference type="RefSeq" id="WP_013426418.1">
    <property type="nucleotide sequence ID" value="NC_014666.1"/>
</dbReference>